<dbReference type="Proteomes" id="UP000233551">
    <property type="component" value="Unassembled WGS sequence"/>
</dbReference>
<protein>
    <submittedName>
        <fullName evidence="3">Uncharacterized protein</fullName>
    </submittedName>
</protein>
<accession>A0A2I0KY16</accession>
<name>A0A2I0KY16_PUNGR</name>
<organism evidence="3 4">
    <name type="scientific">Punica granatum</name>
    <name type="common">Pomegranate</name>
    <dbReference type="NCBI Taxonomy" id="22663"/>
    <lineage>
        <taxon>Eukaryota</taxon>
        <taxon>Viridiplantae</taxon>
        <taxon>Streptophyta</taxon>
        <taxon>Embryophyta</taxon>
        <taxon>Tracheophyta</taxon>
        <taxon>Spermatophyta</taxon>
        <taxon>Magnoliopsida</taxon>
        <taxon>eudicotyledons</taxon>
        <taxon>Gunneridae</taxon>
        <taxon>Pentapetalae</taxon>
        <taxon>rosids</taxon>
        <taxon>malvids</taxon>
        <taxon>Myrtales</taxon>
        <taxon>Lythraceae</taxon>
        <taxon>Punica</taxon>
    </lineage>
</organism>
<evidence type="ECO:0000256" key="2">
    <source>
        <dbReference type="SAM" id="SignalP"/>
    </source>
</evidence>
<feature type="region of interest" description="Disordered" evidence="1">
    <location>
        <begin position="78"/>
        <end position="99"/>
    </location>
</feature>
<dbReference type="EMBL" id="PGOL01000277">
    <property type="protein sequence ID" value="PKI73371.1"/>
    <property type="molecule type" value="Genomic_DNA"/>
</dbReference>
<sequence length="99" mass="10755">MLSAAKVRSLVLGATVLCFLVLIMGASECTASRTTGLFRAMVGTRNMQVHVDAADVAETRQKAQELSMVMMRWKLTQVPEGPDPLHNRPGPGGPHPLHY</sequence>
<keyword evidence="4" id="KW-1185">Reference proteome</keyword>
<evidence type="ECO:0000256" key="1">
    <source>
        <dbReference type="SAM" id="MobiDB-lite"/>
    </source>
</evidence>
<keyword evidence="2" id="KW-0732">Signal</keyword>
<comment type="caution">
    <text evidence="3">The sequence shown here is derived from an EMBL/GenBank/DDBJ whole genome shotgun (WGS) entry which is preliminary data.</text>
</comment>
<reference evidence="3 4" key="1">
    <citation type="submission" date="2017-11" db="EMBL/GenBank/DDBJ databases">
        <title>De-novo sequencing of pomegranate (Punica granatum L.) genome.</title>
        <authorList>
            <person name="Akparov Z."/>
            <person name="Amiraslanov A."/>
            <person name="Hajiyeva S."/>
            <person name="Abbasov M."/>
            <person name="Kaur K."/>
            <person name="Hamwieh A."/>
            <person name="Solovyev V."/>
            <person name="Salamov A."/>
            <person name="Braich B."/>
            <person name="Kosarev P."/>
            <person name="Mahmoud A."/>
            <person name="Hajiyev E."/>
            <person name="Babayeva S."/>
            <person name="Izzatullayeva V."/>
            <person name="Mammadov A."/>
            <person name="Mammadov A."/>
            <person name="Sharifova S."/>
            <person name="Ojaghi J."/>
            <person name="Eynullazada K."/>
            <person name="Bayramov B."/>
            <person name="Abdulazimova A."/>
            <person name="Shahmuradov I."/>
        </authorList>
    </citation>
    <scope>NUCLEOTIDE SEQUENCE [LARGE SCALE GENOMIC DNA]</scope>
    <source>
        <strain evidence="4">cv. AG2017</strain>
        <tissue evidence="3">Leaf</tissue>
    </source>
</reference>
<dbReference type="AlphaFoldDB" id="A0A2I0KY16"/>
<feature type="chain" id="PRO_5014177785" evidence="2">
    <location>
        <begin position="32"/>
        <end position="99"/>
    </location>
</feature>
<proteinExistence type="predicted"/>
<feature type="signal peptide" evidence="2">
    <location>
        <begin position="1"/>
        <end position="31"/>
    </location>
</feature>
<gene>
    <name evidence="3" type="ORF">CRG98_006309</name>
</gene>
<evidence type="ECO:0000313" key="4">
    <source>
        <dbReference type="Proteomes" id="UP000233551"/>
    </source>
</evidence>
<evidence type="ECO:0000313" key="3">
    <source>
        <dbReference type="EMBL" id="PKI73371.1"/>
    </source>
</evidence>